<dbReference type="OrthoDB" id="245674at2"/>
<reference evidence="2 3" key="1">
    <citation type="submission" date="2019-02" db="EMBL/GenBank/DDBJ databases">
        <title>Deep-cultivation of Planctomycetes and their phenomic and genomic characterization uncovers novel biology.</title>
        <authorList>
            <person name="Wiegand S."/>
            <person name="Jogler M."/>
            <person name="Boedeker C."/>
            <person name="Pinto D."/>
            <person name="Vollmers J."/>
            <person name="Rivas-Marin E."/>
            <person name="Kohn T."/>
            <person name="Peeters S.H."/>
            <person name="Heuer A."/>
            <person name="Rast P."/>
            <person name="Oberbeckmann S."/>
            <person name="Bunk B."/>
            <person name="Jeske O."/>
            <person name="Meyerdierks A."/>
            <person name="Storesund J.E."/>
            <person name="Kallscheuer N."/>
            <person name="Luecker S."/>
            <person name="Lage O.M."/>
            <person name="Pohl T."/>
            <person name="Merkel B.J."/>
            <person name="Hornburger P."/>
            <person name="Mueller R.-W."/>
            <person name="Bruemmer F."/>
            <person name="Labrenz M."/>
            <person name="Spormann A.M."/>
            <person name="Op den Camp H."/>
            <person name="Overmann J."/>
            <person name="Amann R."/>
            <person name="Jetten M.S.M."/>
            <person name="Mascher T."/>
            <person name="Medema M.H."/>
            <person name="Devos D.P."/>
            <person name="Kaster A.-K."/>
            <person name="Ovreas L."/>
            <person name="Rohde M."/>
            <person name="Galperin M.Y."/>
            <person name="Jogler C."/>
        </authorList>
    </citation>
    <scope>NUCLEOTIDE SEQUENCE [LARGE SCALE GENOMIC DNA]</scope>
    <source>
        <strain evidence="2 3">Pla175</strain>
    </source>
</reference>
<dbReference type="RefSeq" id="WP_145291807.1">
    <property type="nucleotide sequence ID" value="NZ_CP036291.1"/>
</dbReference>
<dbReference type="Proteomes" id="UP000317429">
    <property type="component" value="Chromosome"/>
</dbReference>
<keyword evidence="3" id="KW-1185">Reference proteome</keyword>
<evidence type="ECO:0000313" key="2">
    <source>
        <dbReference type="EMBL" id="QDU91645.1"/>
    </source>
</evidence>
<name>A0A518DJJ7_9BACT</name>
<protein>
    <submittedName>
        <fullName evidence="2">Uncharacterized protein</fullName>
    </submittedName>
</protein>
<dbReference type="AlphaFoldDB" id="A0A518DJJ7"/>
<gene>
    <name evidence="2" type="ORF">Pla175_50750</name>
</gene>
<feature type="compositionally biased region" description="Basic and acidic residues" evidence="1">
    <location>
        <begin position="216"/>
        <end position="230"/>
    </location>
</feature>
<evidence type="ECO:0000313" key="3">
    <source>
        <dbReference type="Proteomes" id="UP000317429"/>
    </source>
</evidence>
<dbReference type="KEGG" id="pnd:Pla175_50750"/>
<feature type="compositionally biased region" description="Low complexity" evidence="1">
    <location>
        <begin position="201"/>
        <end position="215"/>
    </location>
</feature>
<evidence type="ECO:0000256" key="1">
    <source>
        <dbReference type="SAM" id="MobiDB-lite"/>
    </source>
</evidence>
<accession>A0A518DJJ7</accession>
<dbReference type="EMBL" id="CP036291">
    <property type="protein sequence ID" value="QDU91645.1"/>
    <property type="molecule type" value="Genomic_DNA"/>
</dbReference>
<sequence>MPNRRHDPAPAGLLALATVALVLSWLAATRWTTAPGQQPPAKDYARTTLPAAQPWGELRIPRFQLDLSDLLPPDPALPLPQRLSQPIAPAPSVVVETPALPPLGPGQFLTFPLERHEEGAELLVLLPGQPLWTARSALLPRPWAKVSLQAEADRWRVFGVDLAHAAPLGRMWAGMPAVKVSLPTAANLPWRRAVLPPPPTRIYSPPSLTGPLLSSPDDRLAMNRPADRETPPSAAIRSRSTPLTPAAPLAKVADAEPLGFAAPRALLDLLAELRGDPQSRGWAVAVEPLLDEVVRADASEASLASLREASQEGLALADQVTSRDTAARLRRAHWAIQRRTPAWTLAAQSREQSGVAFLRRAPDETDRRVRQRLEELVEQTRSSDRGAAWREYLLADSLQGALYADPQVRRELAYEVLGRMHSSRLTPDQKRLVTSGPIAALGDDLRDWAAEPIDPAAVLAGLEAYESSPTPRLARQLASERDRLAFSPSPLHQQLATQIDQQYRNANLRIAVAADLLNRYVPEQQPAAEPVRDHIAGAPVSGQATTDTRLSIRLVPDDAAWRMGLEAQGQVRSNTRSHSGPVTVQNFGDASFLARKLITVDARGVQAWPAVVEASSQTHLVGMSTDYDRLPIVGSIVRSQARSEYQSRQGQARWETEQKISRRVGHTLDQQTGPWLAQVERQFQEQVLDRADALGLGVLPVEVRTTEDRLIARLRVASDQQLASHSPRNRAPSDSVLSVQLHESLLNNALAGLELGGHTMTPEQLTERLREKLSLAEMPGQRVTEKVQFILSEADPVRVAIADGRMELVLSFAALRVDGGTHRNFRVHAFYVPVASGITARFERQGPAQIEGQLRTASRLRLHAIFGKALPEEGSIEVLRRPPSDDHRLDGLMVTQFVLDDGWLGLALGPEGAVRTARTGRYVR</sequence>
<organism evidence="2 3">
    <name type="scientific">Pirellulimonas nuda</name>
    <dbReference type="NCBI Taxonomy" id="2528009"/>
    <lineage>
        <taxon>Bacteria</taxon>
        <taxon>Pseudomonadati</taxon>
        <taxon>Planctomycetota</taxon>
        <taxon>Planctomycetia</taxon>
        <taxon>Pirellulales</taxon>
        <taxon>Lacipirellulaceae</taxon>
        <taxon>Pirellulimonas</taxon>
    </lineage>
</organism>
<feature type="region of interest" description="Disordered" evidence="1">
    <location>
        <begin position="201"/>
        <end position="242"/>
    </location>
</feature>
<proteinExistence type="predicted"/>